<dbReference type="RefSeq" id="XP_018260852.2">
    <property type="nucleotide sequence ID" value="XM_018409849.2"/>
</dbReference>
<protein>
    <submittedName>
        <fullName evidence="7">Extradiol ring-cleavage dioxygenase</fullName>
    </submittedName>
</protein>
<comment type="cofactor">
    <cofactor evidence="1">
        <name>Zn(2+)</name>
        <dbReference type="ChEBI" id="CHEBI:29105"/>
    </cofactor>
</comment>
<keyword evidence="5" id="KW-0560">Oxidoreductase</keyword>
<dbReference type="KEGG" id="kdj:28970268"/>
<evidence type="ECO:0000256" key="2">
    <source>
        <dbReference type="ARBA" id="ARBA00007581"/>
    </source>
</evidence>
<dbReference type="InterPro" id="IPR004183">
    <property type="entry name" value="Xdiol_dOase_suB"/>
</dbReference>
<dbReference type="PANTHER" id="PTHR30096">
    <property type="entry name" value="4,5-DOPA DIOXYGENASE EXTRADIOL-LIKE PROTEIN"/>
    <property type="match status" value="1"/>
</dbReference>
<dbReference type="VEuPathDB" id="FungiDB:I303_06569"/>
<dbReference type="GO" id="GO:0008270">
    <property type="term" value="F:zinc ion binding"/>
    <property type="evidence" value="ECO:0007669"/>
    <property type="project" value="InterPro"/>
</dbReference>
<keyword evidence="3" id="KW-0479">Metal-binding</keyword>
<dbReference type="GeneID" id="28970268"/>
<evidence type="ECO:0000259" key="6">
    <source>
        <dbReference type="Pfam" id="PF02900"/>
    </source>
</evidence>
<dbReference type="SUPFAM" id="SSF53213">
    <property type="entry name" value="LigB-like"/>
    <property type="match status" value="1"/>
</dbReference>
<evidence type="ECO:0000313" key="7">
    <source>
        <dbReference type="EMBL" id="OBR83010.1"/>
    </source>
</evidence>
<keyword evidence="4" id="KW-0862">Zinc</keyword>
<name>A0A1A5ZYZ4_9TREE</name>
<evidence type="ECO:0000256" key="5">
    <source>
        <dbReference type="ARBA" id="ARBA00023002"/>
    </source>
</evidence>
<keyword evidence="7" id="KW-0223">Dioxygenase</keyword>
<reference evidence="7" key="1">
    <citation type="submission" date="2013-07" db="EMBL/GenBank/DDBJ databases">
        <title>The Genome Sequence of Cryptococcus dejecticola CBS10117.</title>
        <authorList>
            <consortium name="The Broad Institute Genome Sequencing Platform"/>
            <person name="Cuomo C."/>
            <person name="Litvintseva A."/>
            <person name="Chen Y."/>
            <person name="Heitman J."/>
            <person name="Sun S."/>
            <person name="Springer D."/>
            <person name="Dromer F."/>
            <person name="Young S.K."/>
            <person name="Zeng Q."/>
            <person name="Gargeya S."/>
            <person name="Fitzgerald M."/>
            <person name="Abouelleil A."/>
            <person name="Alvarado L."/>
            <person name="Berlin A.M."/>
            <person name="Chapman S.B."/>
            <person name="Dewar J."/>
            <person name="Goldberg J."/>
            <person name="Griggs A."/>
            <person name="Gujja S."/>
            <person name="Hansen M."/>
            <person name="Howarth C."/>
            <person name="Imamovic A."/>
            <person name="Larimer J."/>
            <person name="McCowan C."/>
            <person name="Murphy C."/>
            <person name="Pearson M."/>
            <person name="Priest M."/>
            <person name="Roberts A."/>
            <person name="Saif S."/>
            <person name="Shea T."/>
            <person name="Sykes S."/>
            <person name="Wortman J."/>
            <person name="Nusbaum C."/>
            <person name="Birren B."/>
        </authorList>
    </citation>
    <scope>NUCLEOTIDE SEQUENCE [LARGE SCALE GENOMIC DNA]</scope>
    <source>
        <strain evidence="7">CBS 10117</strain>
    </source>
</reference>
<sequence length="365" mass="39935">MTISRKYNPIAPFIALLLPTLVLLLGIGLSSPDKIFSLRSISTTSSTLRKVAGSKNDLVHTAKWLFGHLSSRNRLTMVNTTPSKKGDVYFLSHGGPPTIEQTHSAPYKAWQRIGQMINSDPPKGIVVISAHWENDTGFKGSESVIVNSNKSNPLIYDFYGFPKHYYQFKFVSSFTPELEASVISALQEGGVSFTRADRGLDHGVWVPFKAALGDKTSIPIIQVSLPGSADPRATIKLGQALSRVREDGYSVVTTGQAVHNLRDLFSGRRMPYTKPFLTLLNTALSSDDAIASTVDLLKSPLYKHAHPTDEHFFPIFAALGALSSDTTKVKKDKKEDIFVGVVDGNGQPAQDEGLGWGMWRWTAAS</sequence>
<dbReference type="GO" id="GO:0016702">
    <property type="term" value="F:oxidoreductase activity, acting on single donors with incorporation of molecular oxygen, incorporation of two atoms of oxygen"/>
    <property type="evidence" value="ECO:0007669"/>
    <property type="project" value="UniProtKB-ARBA"/>
</dbReference>
<feature type="domain" description="Extradiol ring-cleavage dioxygenase class III enzyme subunit B" evidence="6">
    <location>
        <begin position="89"/>
        <end position="333"/>
    </location>
</feature>
<dbReference type="Pfam" id="PF02900">
    <property type="entry name" value="LigB"/>
    <property type="match status" value="1"/>
</dbReference>
<accession>A0A1A5ZYZ4</accession>
<evidence type="ECO:0000256" key="4">
    <source>
        <dbReference type="ARBA" id="ARBA00022833"/>
    </source>
</evidence>
<comment type="similarity">
    <text evidence="2">Belongs to the DODA-type extradiol aromatic ring-opening dioxygenase family.</text>
</comment>
<proteinExistence type="inferred from homology"/>
<dbReference type="CDD" id="cd07363">
    <property type="entry name" value="45_DOPA_Dioxygenase"/>
    <property type="match status" value="1"/>
</dbReference>
<evidence type="ECO:0000256" key="3">
    <source>
        <dbReference type="ARBA" id="ARBA00022723"/>
    </source>
</evidence>
<dbReference type="InterPro" id="IPR014436">
    <property type="entry name" value="Extradiol_dOase_DODA"/>
</dbReference>
<gene>
    <name evidence="7" type="ORF">I303_06569</name>
</gene>
<dbReference type="PANTHER" id="PTHR30096:SF0">
    <property type="entry name" value="4,5-DOPA DIOXYGENASE EXTRADIOL-LIKE PROTEIN"/>
    <property type="match status" value="1"/>
</dbReference>
<dbReference type="EMBL" id="KI894034">
    <property type="protein sequence ID" value="OBR83010.1"/>
    <property type="molecule type" value="Genomic_DNA"/>
</dbReference>
<dbReference type="OrthoDB" id="7396853at2759"/>
<evidence type="ECO:0000256" key="1">
    <source>
        <dbReference type="ARBA" id="ARBA00001947"/>
    </source>
</evidence>
<dbReference type="AlphaFoldDB" id="A0A1A5ZYZ4"/>
<organism evidence="7">
    <name type="scientific">Kwoniella dejecticola CBS 10117</name>
    <dbReference type="NCBI Taxonomy" id="1296121"/>
    <lineage>
        <taxon>Eukaryota</taxon>
        <taxon>Fungi</taxon>
        <taxon>Dikarya</taxon>
        <taxon>Basidiomycota</taxon>
        <taxon>Agaricomycotina</taxon>
        <taxon>Tremellomycetes</taxon>
        <taxon>Tremellales</taxon>
        <taxon>Cryptococcaceae</taxon>
        <taxon>Kwoniella</taxon>
    </lineage>
</organism>
<dbReference type="Gene3D" id="3.40.830.10">
    <property type="entry name" value="LigB-like"/>
    <property type="match status" value="1"/>
</dbReference>
<dbReference type="GO" id="GO:0008198">
    <property type="term" value="F:ferrous iron binding"/>
    <property type="evidence" value="ECO:0007669"/>
    <property type="project" value="InterPro"/>
</dbReference>